<protein>
    <submittedName>
        <fullName evidence="1">Uncharacterized protein</fullName>
    </submittedName>
</protein>
<reference evidence="1" key="1">
    <citation type="submission" date="2020-05" db="EMBL/GenBank/DDBJ databases">
        <title>Large-scale comparative analyses of tick genomes elucidate their genetic diversity and vector capacities.</title>
        <authorList>
            <person name="Jia N."/>
            <person name="Wang J."/>
            <person name="Shi W."/>
            <person name="Du L."/>
            <person name="Sun Y."/>
            <person name="Zhan W."/>
            <person name="Jiang J."/>
            <person name="Wang Q."/>
            <person name="Zhang B."/>
            <person name="Ji P."/>
            <person name="Sakyi L.B."/>
            <person name="Cui X."/>
            <person name="Yuan T."/>
            <person name="Jiang B."/>
            <person name="Yang W."/>
            <person name="Lam T.T.-Y."/>
            <person name="Chang Q."/>
            <person name="Ding S."/>
            <person name="Wang X."/>
            <person name="Zhu J."/>
            <person name="Ruan X."/>
            <person name="Zhao L."/>
            <person name="Wei J."/>
            <person name="Que T."/>
            <person name="Du C."/>
            <person name="Cheng J."/>
            <person name="Dai P."/>
            <person name="Han X."/>
            <person name="Huang E."/>
            <person name="Gao Y."/>
            <person name="Liu J."/>
            <person name="Shao H."/>
            <person name="Ye R."/>
            <person name="Li L."/>
            <person name="Wei W."/>
            <person name="Wang X."/>
            <person name="Wang C."/>
            <person name="Yang T."/>
            <person name="Huo Q."/>
            <person name="Li W."/>
            <person name="Guo W."/>
            <person name="Chen H."/>
            <person name="Zhou L."/>
            <person name="Ni X."/>
            <person name="Tian J."/>
            <person name="Zhou Y."/>
            <person name="Sheng Y."/>
            <person name="Liu T."/>
            <person name="Pan Y."/>
            <person name="Xia L."/>
            <person name="Li J."/>
            <person name="Zhao F."/>
            <person name="Cao W."/>
        </authorList>
    </citation>
    <scope>NUCLEOTIDE SEQUENCE</scope>
    <source>
        <strain evidence="1">Hyas-2018</strain>
    </source>
</reference>
<keyword evidence="2" id="KW-1185">Reference proteome</keyword>
<proteinExistence type="predicted"/>
<gene>
    <name evidence="1" type="ORF">HPB50_016302</name>
</gene>
<dbReference type="Proteomes" id="UP000821845">
    <property type="component" value="Chromosome 11"/>
</dbReference>
<accession>A0ACB7T1D6</accession>
<name>A0ACB7T1D6_HYAAI</name>
<sequence length="189" mass="20768">MSTDDVTTTSLDDAESGFEVLLHVYDLTKGLAKQLSPALLGKELPAVWHTSIVVRGREYFFGSTGVDSCPAGGTTFHEPDRVVKLGHSQLPHDAFLDYIRGLDEGVYEGSRYDLFRHNCNNFSQDVSLFLTGNSIPKEILELPDDFLRTPLGSTLVPLLENLAIAVDESSEQVSFDESQLSSDSSRPSE</sequence>
<dbReference type="EMBL" id="CM023491">
    <property type="protein sequence ID" value="KAH6941327.1"/>
    <property type="molecule type" value="Genomic_DNA"/>
</dbReference>
<organism evidence="1 2">
    <name type="scientific">Hyalomma asiaticum</name>
    <name type="common">Tick</name>
    <dbReference type="NCBI Taxonomy" id="266040"/>
    <lineage>
        <taxon>Eukaryota</taxon>
        <taxon>Metazoa</taxon>
        <taxon>Ecdysozoa</taxon>
        <taxon>Arthropoda</taxon>
        <taxon>Chelicerata</taxon>
        <taxon>Arachnida</taxon>
        <taxon>Acari</taxon>
        <taxon>Parasitiformes</taxon>
        <taxon>Ixodida</taxon>
        <taxon>Ixodoidea</taxon>
        <taxon>Ixodidae</taxon>
        <taxon>Hyalomminae</taxon>
        <taxon>Hyalomma</taxon>
    </lineage>
</organism>
<evidence type="ECO:0000313" key="2">
    <source>
        <dbReference type="Proteomes" id="UP000821845"/>
    </source>
</evidence>
<evidence type="ECO:0000313" key="1">
    <source>
        <dbReference type="EMBL" id="KAH6941327.1"/>
    </source>
</evidence>
<comment type="caution">
    <text evidence="1">The sequence shown here is derived from an EMBL/GenBank/DDBJ whole genome shotgun (WGS) entry which is preliminary data.</text>
</comment>